<proteinExistence type="predicted"/>
<organism evidence="1 2">
    <name type="scientific">Rhizodiscina lignyota</name>
    <dbReference type="NCBI Taxonomy" id="1504668"/>
    <lineage>
        <taxon>Eukaryota</taxon>
        <taxon>Fungi</taxon>
        <taxon>Dikarya</taxon>
        <taxon>Ascomycota</taxon>
        <taxon>Pezizomycotina</taxon>
        <taxon>Dothideomycetes</taxon>
        <taxon>Pleosporomycetidae</taxon>
        <taxon>Aulographales</taxon>
        <taxon>Rhizodiscinaceae</taxon>
        <taxon>Rhizodiscina</taxon>
    </lineage>
</organism>
<keyword evidence="2" id="KW-1185">Reference proteome</keyword>
<sequence>MPSGSSSCANRLSEEDIAACRPGQSLHRNLAASAHAQAQRVQMVAPNRRVTLMKKPTLNSSTRQVASLPGRWEVQHQHLLVRYRRIRETLMNASTFSAARQTEWYSGDACRSGLPCGAFQSAARGKATVLPFPGPDSNSCPSRRGMKSAVRTELGSTRKARKCGPVGVVVHRGSRLRARARKRKSTFPRRSRIVAQRGDVSWRTSWTG</sequence>
<reference evidence="1" key="1">
    <citation type="journal article" date="2020" name="Stud. Mycol.">
        <title>101 Dothideomycetes genomes: a test case for predicting lifestyles and emergence of pathogens.</title>
        <authorList>
            <person name="Haridas S."/>
            <person name="Albert R."/>
            <person name="Binder M."/>
            <person name="Bloem J."/>
            <person name="Labutti K."/>
            <person name="Salamov A."/>
            <person name="Andreopoulos B."/>
            <person name="Baker S."/>
            <person name="Barry K."/>
            <person name="Bills G."/>
            <person name="Bluhm B."/>
            <person name="Cannon C."/>
            <person name="Castanera R."/>
            <person name="Culley D."/>
            <person name="Daum C."/>
            <person name="Ezra D."/>
            <person name="Gonzalez J."/>
            <person name="Henrissat B."/>
            <person name="Kuo A."/>
            <person name="Liang C."/>
            <person name="Lipzen A."/>
            <person name="Lutzoni F."/>
            <person name="Magnuson J."/>
            <person name="Mondo S."/>
            <person name="Nolan M."/>
            <person name="Ohm R."/>
            <person name="Pangilinan J."/>
            <person name="Park H.-J."/>
            <person name="Ramirez L."/>
            <person name="Alfaro M."/>
            <person name="Sun H."/>
            <person name="Tritt A."/>
            <person name="Yoshinaga Y."/>
            <person name="Zwiers L.-H."/>
            <person name="Turgeon B."/>
            <person name="Goodwin S."/>
            <person name="Spatafora J."/>
            <person name="Crous P."/>
            <person name="Grigoriev I."/>
        </authorList>
    </citation>
    <scope>NUCLEOTIDE SEQUENCE</scope>
    <source>
        <strain evidence="1">CBS 133067</strain>
    </source>
</reference>
<comment type="caution">
    <text evidence="1">The sequence shown here is derived from an EMBL/GenBank/DDBJ whole genome shotgun (WGS) entry which is preliminary data.</text>
</comment>
<protein>
    <submittedName>
        <fullName evidence="1">Uncharacterized protein</fullName>
    </submittedName>
</protein>
<dbReference type="Proteomes" id="UP000799772">
    <property type="component" value="Unassembled WGS sequence"/>
</dbReference>
<evidence type="ECO:0000313" key="1">
    <source>
        <dbReference type="EMBL" id="KAF2100987.1"/>
    </source>
</evidence>
<dbReference type="EMBL" id="ML978124">
    <property type="protein sequence ID" value="KAF2100987.1"/>
    <property type="molecule type" value="Genomic_DNA"/>
</dbReference>
<accession>A0A9P4IJU9</accession>
<gene>
    <name evidence="1" type="ORF">NA57DRAFT_55056</name>
</gene>
<dbReference type="AlphaFoldDB" id="A0A9P4IJU9"/>
<evidence type="ECO:0000313" key="2">
    <source>
        <dbReference type="Proteomes" id="UP000799772"/>
    </source>
</evidence>
<name>A0A9P4IJU9_9PEZI</name>